<organism evidence="10 11">
    <name type="scientific">Penicillium cf. viridicatum</name>
    <dbReference type="NCBI Taxonomy" id="2972119"/>
    <lineage>
        <taxon>Eukaryota</taxon>
        <taxon>Fungi</taxon>
        <taxon>Dikarya</taxon>
        <taxon>Ascomycota</taxon>
        <taxon>Pezizomycotina</taxon>
        <taxon>Eurotiomycetes</taxon>
        <taxon>Eurotiomycetidae</taxon>
        <taxon>Eurotiales</taxon>
        <taxon>Aspergillaceae</taxon>
        <taxon>Penicillium</taxon>
    </lineage>
</organism>
<accession>A0A9W9J0L3</accession>
<dbReference type="GO" id="GO:0046872">
    <property type="term" value="F:metal ion binding"/>
    <property type="evidence" value="ECO:0007669"/>
    <property type="project" value="UniProtKB-KW"/>
</dbReference>
<dbReference type="InterPro" id="IPR013154">
    <property type="entry name" value="ADH-like_N"/>
</dbReference>
<dbReference type="Pfam" id="PF00107">
    <property type="entry name" value="ADH_zinc_N"/>
    <property type="match status" value="1"/>
</dbReference>
<dbReference type="SUPFAM" id="SSF50129">
    <property type="entry name" value="GroES-like"/>
    <property type="match status" value="1"/>
</dbReference>
<evidence type="ECO:0000256" key="7">
    <source>
        <dbReference type="ARBA" id="ARBA00023027"/>
    </source>
</evidence>
<dbReference type="Pfam" id="PF08240">
    <property type="entry name" value="ADH_N"/>
    <property type="match status" value="1"/>
</dbReference>
<evidence type="ECO:0000256" key="5">
    <source>
        <dbReference type="ARBA" id="ARBA00022833"/>
    </source>
</evidence>
<evidence type="ECO:0000256" key="4">
    <source>
        <dbReference type="ARBA" id="ARBA00022723"/>
    </source>
</evidence>
<comment type="caution">
    <text evidence="10">The sequence shown here is derived from an EMBL/GenBank/DDBJ whole genome shotgun (WGS) entry which is preliminary data.</text>
</comment>
<gene>
    <name evidence="10" type="ORF">N7449_010989</name>
</gene>
<dbReference type="EMBL" id="JAPQKQ010000008">
    <property type="protein sequence ID" value="KAJ5186225.1"/>
    <property type="molecule type" value="Genomic_DNA"/>
</dbReference>
<dbReference type="SUPFAM" id="SSF51735">
    <property type="entry name" value="NAD(P)-binding Rossmann-fold domains"/>
    <property type="match status" value="1"/>
</dbReference>
<dbReference type="GO" id="GO:0005737">
    <property type="term" value="C:cytoplasm"/>
    <property type="evidence" value="ECO:0007669"/>
    <property type="project" value="TreeGrafter"/>
</dbReference>
<sequence length="452" mass="48647">MIATWTSRMSLGGKIAVHPFNSTVPPNGELKKNAAAAVRIHNTVEPDINLDKESLQYETNSSESMVVNLPKLPELPGLPFPSMQRAILTPEMGKNLNLVLRKIAVREPDYGEAVIQILYTGICRSDASFSVGPGSGYPKQNHIAGHEGIGRVVKSHDPFIIGRAFGIRYLGKSCGCCTYCMRGLFTSCPSQLNVPKHITGTFQEYTTVPTSCLVPLPDAFLRGDVDLAFCTAALCSGSTGLVSVRSAKVGLGDVVIVVGVAGAIGHLAGAIAKQVFGARVIGIDLQSKIDVVRLQDHGDYSDILLSAPETDSGDVWADFHSMLMQSCEKLRRKHSLQRAAEAVIVASSSFSAFRRLDEYVCDGGRIVCVGVPKGNNNICLPLHSVVERNLHMSGNLMGGHREALEVMEYIATGQIKPRITKVALEDIPEQMQHLVDCKTAGKIVVCMSAGHN</sequence>
<keyword evidence="7" id="KW-0520">NAD</keyword>
<dbReference type="EC" id="1.1.1.1" evidence="3"/>
<dbReference type="Proteomes" id="UP001150942">
    <property type="component" value="Unassembled WGS sequence"/>
</dbReference>
<protein>
    <recommendedName>
        <fullName evidence="3">alcohol dehydrogenase</fullName>
        <ecNumber evidence="3">1.1.1.1</ecNumber>
    </recommendedName>
</protein>
<dbReference type="InterPro" id="IPR036291">
    <property type="entry name" value="NAD(P)-bd_dom_sf"/>
</dbReference>
<proteinExistence type="inferred from homology"/>
<name>A0A9W9J0L3_9EURO</name>
<reference evidence="10" key="1">
    <citation type="submission" date="2022-11" db="EMBL/GenBank/DDBJ databases">
        <authorList>
            <person name="Petersen C."/>
        </authorList>
    </citation>
    <scope>NUCLEOTIDE SEQUENCE</scope>
    <source>
        <strain evidence="10">IBT 20477</strain>
    </source>
</reference>
<comment type="similarity">
    <text evidence="2">Belongs to the zinc-containing alcohol dehydrogenase family.</text>
</comment>
<dbReference type="GO" id="GO:0004022">
    <property type="term" value="F:alcohol dehydrogenase (NAD+) activity"/>
    <property type="evidence" value="ECO:0007669"/>
    <property type="project" value="UniProtKB-EC"/>
</dbReference>
<dbReference type="AlphaFoldDB" id="A0A9W9J0L3"/>
<dbReference type="Gene3D" id="3.40.50.720">
    <property type="entry name" value="NAD(P)-binding Rossmann-like Domain"/>
    <property type="match status" value="1"/>
</dbReference>
<evidence type="ECO:0000256" key="3">
    <source>
        <dbReference type="ARBA" id="ARBA00013190"/>
    </source>
</evidence>
<evidence type="ECO:0000313" key="11">
    <source>
        <dbReference type="Proteomes" id="UP001150942"/>
    </source>
</evidence>
<dbReference type="InterPro" id="IPR011032">
    <property type="entry name" value="GroES-like_sf"/>
</dbReference>
<dbReference type="OrthoDB" id="1879366at2759"/>
<keyword evidence="5" id="KW-0862">Zinc</keyword>
<keyword evidence="11" id="KW-1185">Reference proteome</keyword>
<reference evidence="10" key="2">
    <citation type="journal article" date="2023" name="IMA Fungus">
        <title>Comparative genomic study of the Penicillium genus elucidates a diverse pangenome and 15 lateral gene transfer events.</title>
        <authorList>
            <person name="Petersen C."/>
            <person name="Sorensen T."/>
            <person name="Nielsen M.R."/>
            <person name="Sondergaard T.E."/>
            <person name="Sorensen J.L."/>
            <person name="Fitzpatrick D.A."/>
            <person name="Frisvad J.C."/>
            <person name="Nielsen K.L."/>
        </authorList>
    </citation>
    <scope>NUCLEOTIDE SEQUENCE</scope>
    <source>
        <strain evidence="10">IBT 20477</strain>
    </source>
</reference>
<feature type="domain" description="Alcohol dehydrogenase-like N-terminal" evidence="9">
    <location>
        <begin position="111"/>
        <end position="218"/>
    </location>
</feature>
<evidence type="ECO:0000259" key="9">
    <source>
        <dbReference type="Pfam" id="PF08240"/>
    </source>
</evidence>
<dbReference type="PANTHER" id="PTHR42940:SF3">
    <property type="entry name" value="ALCOHOL DEHYDROGENASE 1-RELATED"/>
    <property type="match status" value="1"/>
</dbReference>
<feature type="domain" description="Alcohol dehydrogenase-like C-terminal" evidence="8">
    <location>
        <begin position="263"/>
        <end position="409"/>
    </location>
</feature>
<dbReference type="PANTHER" id="PTHR42940">
    <property type="entry name" value="ALCOHOL DEHYDROGENASE 1-RELATED"/>
    <property type="match status" value="1"/>
</dbReference>
<dbReference type="InterPro" id="IPR013149">
    <property type="entry name" value="ADH-like_C"/>
</dbReference>
<dbReference type="Gene3D" id="3.90.180.10">
    <property type="entry name" value="Medium-chain alcohol dehydrogenases, catalytic domain"/>
    <property type="match status" value="1"/>
</dbReference>
<evidence type="ECO:0000256" key="1">
    <source>
        <dbReference type="ARBA" id="ARBA00001947"/>
    </source>
</evidence>
<keyword evidence="4" id="KW-0479">Metal-binding</keyword>
<evidence type="ECO:0000256" key="2">
    <source>
        <dbReference type="ARBA" id="ARBA00008072"/>
    </source>
</evidence>
<evidence type="ECO:0000259" key="8">
    <source>
        <dbReference type="Pfam" id="PF00107"/>
    </source>
</evidence>
<evidence type="ECO:0000313" key="10">
    <source>
        <dbReference type="EMBL" id="KAJ5186225.1"/>
    </source>
</evidence>
<keyword evidence="6" id="KW-0560">Oxidoreductase</keyword>
<evidence type="ECO:0000256" key="6">
    <source>
        <dbReference type="ARBA" id="ARBA00023002"/>
    </source>
</evidence>
<comment type="cofactor">
    <cofactor evidence="1">
        <name>Zn(2+)</name>
        <dbReference type="ChEBI" id="CHEBI:29105"/>
    </cofactor>
</comment>